<dbReference type="AlphaFoldDB" id="A0A1C4UQ84"/>
<sequence>MGRTTHLESYVNVRRFSATAFAAALLIPGLAACNSGTGTGAAGTSASPTVSGSADTASASPGATGASPGAVDGDARQALLDSTKEISNGNFRFTLSGVGSSAEGQVHEPSQSAQMKITIGQASSDLMMTLDVIHAKPDSWVKLDLGGTSASSIPGVQKLNLGKYQHLDQTRIQGNRNLGFDFDKVDPAGSEALTQAITEVRETGDRAYAGTLDLSKAAEASSVDPSVVTALGQQAQSVPFTAKLDEQGRLSELVVQVPAAGKSTAQDIKVTYSDYGNAAAAQKPPADQVVEAPVEFYNLFK</sequence>
<name>A0A1C4UQ84_9ACTN</name>
<gene>
    <name evidence="3" type="ORF">GA0070564_101642</name>
</gene>
<evidence type="ECO:0000313" key="3">
    <source>
        <dbReference type="EMBL" id="SCE73794.1"/>
    </source>
</evidence>
<proteinExistence type="predicted"/>
<feature type="region of interest" description="Disordered" evidence="1">
    <location>
        <begin position="38"/>
        <end position="70"/>
    </location>
</feature>
<dbReference type="Proteomes" id="UP000199504">
    <property type="component" value="Unassembled WGS sequence"/>
</dbReference>
<evidence type="ECO:0000256" key="2">
    <source>
        <dbReference type="SAM" id="SignalP"/>
    </source>
</evidence>
<feature type="signal peptide" evidence="2">
    <location>
        <begin position="1"/>
        <end position="22"/>
    </location>
</feature>
<protein>
    <recommendedName>
        <fullName evidence="5">Lipoprotein</fullName>
    </recommendedName>
</protein>
<dbReference type="PROSITE" id="PS51257">
    <property type="entry name" value="PROKAR_LIPOPROTEIN"/>
    <property type="match status" value="1"/>
</dbReference>
<dbReference type="EMBL" id="FMCX01000001">
    <property type="protein sequence ID" value="SCE73794.1"/>
    <property type="molecule type" value="Genomic_DNA"/>
</dbReference>
<keyword evidence="4" id="KW-1185">Reference proteome</keyword>
<feature type="chain" id="PRO_5039464073" description="Lipoprotein" evidence="2">
    <location>
        <begin position="23"/>
        <end position="301"/>
    </location>
</feature>
<evidence type="ECO:0000313" key="4">
    <source>
        <dbReference type="Proteomes" id="UP000199504"/>
    </source>
</evidence>
<evidence type="ECO:0008006" key="5">
    <source>
        <dbReference type="Google" id="ProtNLM"/>
    </source>
</evidence>
<evidence type="ECO:0000256" key="1">
    <source>
        <dbReference type="SAM" id="MobiDB-lite"/>
    </source>
</evidence>
<accession>A0A1C4UQ84</accession>
<keyword evidence="2" id="KW-0732">Signal</keyword>
<reference evidence="4" key="1">
    <citation type="submission" date="2016-06" db="EMBL/GenBank/DDBJ databases">
        <authorList>
            <person name="Varghese N."/>
            <person name="Submissions Spin"/>
        </authorList>
    </citation>
    <scope>NUCLEOTIDE SEQUENCE [LARGE SCALE GENOMIC DNA]</scope>
    <source>
        <strain evidence="4">DSM 44830</strain>
    </source>
</reference>
<organism evidence="3 4">
    <name type="scientific">Micromonospora mirobrigensis</name>
    <dbReference type="NCBI Taxonomy" id="262898"/>
    <lineage>
        <taxon>Bacteria</taxon>
        <taxon>Bacillati</taxon>
        <taxon>Actinomycetota</taxon>
        <taxon>Actinomycetes</taxon>
        <taxon>Micromonosporales</taxon>
        <taxon>Micromonosporaceae</taxon>
        <taxon>Micromonospora</taxon>
    </lineage>
</organism>
<feature type="compositionally biased region" description="Low complexity" evidence="1">
    <location>
        <begin position="42"/>
        <end position="70"/>
    </location>
</feature>